<gene>
    <name evidence="2" type="ORF">PBY51_018494</name>
</gene>
<proteinExistence type="predicted"/>
<feature type="compositionally biased region" description="Basic and acidic residues" evidence="1">
    <location>
        <begin position="87"/>
        <end position="99"/>
    </location>
</feature>
<dbReference type="Proteomes" id="UP001346869">
    <property type="component" value="Unassembled WGS sequence"/>
</dbReference>
<name>A0AAN7Y6X1_ELEMC</name>
<dbReference type="EMBL" id="JAUZQC010000003">
    <property type="protein sequence ID" value="KAK5873457.1"/>
    <property type="molecule type" value="Genomic_DNA"/>
</dbReference>
<comment type="caution">
    <text evidence="2">The sequence shown here is derived from an EMBL/GenBank/DDBJ whole genome shotgun (WGS) entry which is preliminary data.</text>
</comment>
<organism evidence="2 3">
    <name type="scientific">Eleginops maclovinus</name>
    <name type="common">Patagonian blennie</name>
    <name type="synonym">Eleginus maclovinus</name>
    <dbReference type="NCBI Taxonomy" id="56733"/>
    <lineage>
        <taxon>Eukaryota</taxon>
        <taxon>Metazoa</taxon>
        <taxon>Chordata</taxon>
        <taxon>Craniata</taxon>
        <taxon>Vertebrata</taxon>
        <taxon>Euteleostomi</taxon>
        <taxon>Actinopterygii</taxon>
        <taxon>Neopterygii</taxon>
        <taxon>Teleostei</taxon>
        <taxon>Neoteleostei</taxon>
        <taxon>Acanthomorphata</taxon>
        <taxon>Eupercaria</taxon>
        <taxon>Perciformes</taxon>
        <taxon>Notothenioidei</taxon>
        <taxon>Eleginopidae</taxon>
        <taxon>Eleginops</taxon>
    </lineage>
</organism>
<accession>A0AAN7Y6X1</accession>
<evidence type="ECO:0000313" key="2">
    <source>
        <dbReference type="EMBL" id="KAK5873457.1"/>
    </source>
</evidence>
<keyword evidence="3" id="KW-1185">Reference proteome</keyword>
<dbReference type="SUPFAM" id="SSF47923">
    <property type="entry name" value="Ypt/Rab-GAP domain of gyp1p"/>
    <property type="match status" value="1"/>
</dbReference>
<reference evidence="2 3" key="2">
    <citation type="journal article" date="2023" name="Mol. Biol. Evol.">
        <title>Genomics of Secondarily Temperate Adaptation in the Only Non-Antarctic Icefish.</title>
        <authorList>
            <person name="Rivera-Colon A.G."/>
            <person name="Rayamajhi N."/>
            <person name="Minhas B.F."/>
            <person name="Madrigal G."/>
            <person name="Bilyk K.T."/>
            <person name="Yoon V."/>
            <person name="Hune M."/>
            <person name="Gregory S."/>
            <person name="Cheng C.H.C."/>
            <person name="Catchen J.M."/>
        </authorList>
    </citation>
    <scope>NUCLEOTIDE SEQUENCE [LARGE SCALE GENOMIC DNA]</scope>
    <source>
        <strain evidence="2">JMC-PN-2008</strain>
    </source>
</reference>
<protein>
    <submittedName>
        <fullName evidence="2">Uncharacterized protein</fullName>
    </submittedName>
</protein>
<sequence>MFQVIFRYALALFKYKEDDILKIQDGVEIYQYLRFFTKTITDGRRLASIAFGDMNPFPGRLLRNRRVLHLQRLQAELQDLEDQQQEFMRENRRDDKELDVSEDEDELL</sequence>
<dbReference type="InterPro" id="IPR035969">
    <property type="entry name" value="Rab-GAP_TBC_sf"/>
</dbReference>
<dbReference type="AlphaFoldDB" id="A0AAN7Y6X1"/>
<evidence type="ECO:0000313" key="3">
    <source>
        <dbReference type="Proteomes" id="UP001346869"/>
    </source>
</evidence>
<dbReference type="Gene3D" id="1.10.472.80">
    <property type="entry name" value="Ypt/Rab-GAP domain of gyp1p, domain 3"/>
    <property type="match status" value="1"/>
</dbReference>
<reference evidence="2 3" key="1">
    <citation type="journal article" date="2023" name="Genes (Basel)">
        <title>Chromosome-Level Genome Assembly and Circadian Gene Repertoire of the Patagonia Blennie Eleginops maclovinus-The Closest Ancestral Proxy of Antarctic Cryonotothenioids.</title>
        <authorList>
            <person name="Cheng C.C."/>
            <person name="Rivera-Colon A.G."/>
            <person name="Minhas B.F."/>
            <person name="Wilson L."/>
            <person name="Rayamajhi N."/>
            <person name="Vargas-Chacoff L."/>
            <person name="Catchen J.M."/>
        </authorList>
    </citation>
    <scope>NUCLEOTIDE SEQUENCE [LARGE SCALE GENOMIC DNA]</scope>
    <source>
        <strain evidence="2">JMC-PN-2008</strain>
    </source>
</reference>
<evidence type="ECO:0000256" key="1">
    <source>
        <dbReference type="SAM" id="MobiDB-lite"/>
    </source>
</evidence>
<feature type="region of interest" description="Disordered" evidence="1">
    <location>
        <begin position="86"/>
        <end position="108"/>
    </location>
</feature>